<dbReference type="Pfam" id="PF01740">
    <property type="entry name" value="STAS"/>
    <property type="match status" value="1"/>
</dbReference>
<protein>
    <submittedName>
        <fullName evidence="2">Unannotated protein</fullName>
    </submittedName>
</protein>
<proteinExistence type="predicted"/>
<evidence type="ECO:0000259" key="1">
    <source>
        <dbReference type="PROSITE" id="PS50801"/>
    </source>
</evidence>
<dbReference type="InterPro" id="IPR036513">
    <property type="entry name" value="STAS_dom_sf"/>
</dbReference>
<dbReference type="EMBL" id="CAEZTC010000187">
    <property type="protein sequence ID" value="CAB4569059.1"/>
    <property type="molecule type" value="Genomic_DNA"/>
</dbReference>
<gene>
    <name evidence="2" type="ORF">UFOPK1572_01262</name>
</gene>
<dbReference type="PROSITE" id="PS50801">
    <property type="entry name" value="STAS"/>
    <property type="match status" value="1"/>
</dbReference>
<evidence type="ECO:0000313" key="2">
    <source>
        <dbReference type="EMBL" id="CAB4569059.1"/>
    </source>
</evidence>
<organism evidence="2">
    <name type="scientific">freshwater metagenome</name>
    <dbReference type="NCBI Taxonomy" id="449393"/>
    <lineage>
        <taxon>unclassified sequences</taxon>
        <taxon>metagenomes</taxon>
        <taxon>ecological metagenomes</taxon>
    </lineage>
</organism>
<dbReference type="CDD" id="cd07043">
    <property type="entry name" value="STAS_anti-anti-sigma_factors"/>
    <property type="match status" value="1"/>
</dbReference>
<reference evidence="2" key="1">
    <citation type="submission" date="2020-05" db="EMBL/GenBank/DDBJ databases">
        <authorList>
            <person name="Chiriac C."/>
            <person name="Salcher M."/>
            <person name="Ghai R."/>
            <person name="Kavagutti S V."/>
        </authorList>
    </citation>
    <scope>NUCLEOTIDE SEQUENCE</scope>
</reference>
<feature type="domain" description="STAS" evidence="1">
    <location>
        <begin position="15"/>
        <end position="109"/>
    </location>
</feature>
<accession>A0A6J6E1B0</accession>
<sequence length="109" mass="11556">MDMELRRALIGHRQVLVVTGDVDLVSLPRFNDALLRFIGEFPGDTVAIDLDGTGLIEDAALGLLLGTAGRARLAQGDVVVVATETRLRARLAITGFDRALTVANNISGS</sequence>
<dbReference type="AlphaFoldDB" id="A0A6J6E1B0"/>
<dbReference type="Gene3D" id="3.30.750.24">
    <property type="entry name" value="STAS domain"/>
    <property type="match status" value="1"/>
</dbReference>
<name>A0A6J6E1B0_9ZZZZ</name>
<dbReference type="InterPro" id="IPR002645">
    <property type="entry name" value="STAS_dom"/>
</dbReference>
<dbReference type="SUPFAM" id="SSF52091">
    <property type="entry name" value="SpoIIaa-like"/>
    <property type="match status" value="1"/>
</dbReference>